<organism evidence="3">
    <name type="scientific">Hydatigena taeniaeformis</name>
    <name type="common">Feline tapeworm</name>
    <name type="synonym">Taenia taeniaeformis</name>
    <dbReference type="NCBI Taxonomy" id="6205"/>
    <lineage>
        <taxon>Eukaryota</taxon>
        <taxon>Metazoa</taxon>
        <taxon>Spiralia</taxon>
        <taxon>Lophotrochozoa</taxon>
        <taxon>Platyhelminthes</taxon>
        <taxon>Cestoda</taxon>
        <taxon>Eucestoda</taxon>
        <taxon>Cyclophyllidea</taxon>
        <taxon>Taeniidae</taxon>
        <taxon>Hydatigera</taxon>
    </lineage>
</organism>
<name>A0A0R3X0K1_HYDTA</name>
<evidence type="ECO:0000313" key="3">
    <source>
        <dbReference type="WBParaSite" id="TTAC_0000666401-mRNA-1"/>
    </source>
</evidence>
<reference evidence="3" key="1">
    <citation type="submission" date="2017-02" db="UniProtKB">
        <authorList>
            <consortium name="WormBaseParasite"/>
        </authorList>
    </citation>
    <scope>IDENTIFICATION</scope>
</reference>
<dbReference type="Proteomes" id="UP000274429">
    <property type="component" value="Unassembled WGS sequence"/>
</dbReference>
<gene>
    <name evidence="1" type="ORF">TTAC_LOCUS6649</name>
</gene>
<evidence type="ECO:0000313" key="1">
    <source>
        <dbReference type="EMBL" id="VDM30886.1"/>
    </source>
</evidence>
<reference evidence="1 2" key="2">
    <citation type="submission" date="2018-11" db="EMBL/GenBank/DDBJ databases">
        <authorList>
            <consortium name="Pathogen Informatics"/>
        </authorList>
    </citation>
    <scope>NUCLEOTIDE SEQUENCE [LARGE SCALE GENOMIC DNA]</scope>
</reference>
<keyword evidence="2" id="KW-1185">Reference proteome</keyword>
<dbReference type="EMBL" id="UYWX01020313">
    <property type="protein sequence ID" value="VDM30886.1"/>
    <property type="molecule type" value="Genomic_DNA"/>
</dbReference>
<dbReference type="AlphaFoldDB" id="A0A0R3X0K1"/>
<proteinExistence type="predicted"/>
<accession>A0A0R3X0K1</accession>
<sequence length="544" mass="62205">MPSLYCPPTSFPSRYSLPYNDAGETPKQRSFKITSAAREDITNLHGLLSDFFDKLLGALDALNKCDFTFCNEMVCLICRIQKTITKLIENLRYGLYKNELDDINERLLVMLDELLLNPHYVLLRLVEFGFNIYELGGHLREELLPCSFAQIVHKVQSRLYCVEAFWAHTRTLTSPKVPVMSVCQPQPEPDYNSNPQPADASCPNCDEFMNCDDEEEGDCMPNDFRAGLARKRRARWRIFVSRASTVGLPKGDTGAEAANEKISKEAKQLIKKLYKQVDQFFVALKKCPCMIDKYDFSNVGDLVTKVKEITENMKEISKKLSYSPLITELTDLCDLMDKILDYAAEIPALVYVRLVDITFCLHEFGALLQEVLLPIDFAFAVQKIHTHLRKLKPYGVLKQVIFVPTEYDAIVAPYYKDPRLRRLEQLTNCKITMVRPDDPRAVYCPVNFRTIEVEFDEKYGRYIGFAHLLNRCLSFRTSAFPTRGSEIVVKRFATNTTQKLEPAEVEPLRQRLSRTMLAPVEADMVSGTKTAAIAPEDRVKKFVS</sequence>
<dbReference type="OrthoDB" id="6227134at2759"/>
<protein>
    <submittedName>
        <fullName evidence="3">HDAC_interact domain-containing protein</fullName>
    </submittedName>
</protein>
<dbReference type="WBParaSite" id="TTAC_0000666401-mRNA-1">
    <property type="protein sequence ID" value="TTAC_0000666401-mRNA-1"/>
    <property type="gene ID" value="TTAC_0000666401"/>
</dbReference>
<evidence type="ECO:0000313" key="2">
    <source>
        <dbReference type="Proteomes" id="UP000274429"/>
    </source>
</evidence>